<sequence>MKEMSKRTFRKRGLAFIMALLMIVSIFPSAGVTVSAQTDKHQGFVTVTVTDADGAAINGATVTYTIKEKENGTNNFQTINQSGETDSYGTIEVLESSKYYDDLTITASVSKEGYATDTTTINETDITSDTQDFSVKLTAESKPESTPNIEGVSIEVLNADYNGEPQNLVSVSAATENVIIEYSRDGNTWVDTCPSETNAGEYPVYVKITKDGYSTYLSGEQTAKINKGDITGIDITAKEVEYKDATEQELVLMTGAFDEKDTVTWYVNGKSTGSQDIPKQLAVGEYTVKLVVQRDNYNDFEKTVTAKISNAKINLGDLKVTGLDGVYNGKAQEAVKVENQGDYTLYYQLDDGSQTANPDAWDTTIPTITNAGSYIVWVKATKQYYDDKNVDVIKAENAVAPYNVYMAKASQVISFDKYTGEETSVEITQAEMEAGKEFVFTATDKEKKAGGTITYSVAFDEGDDEIATIDSQTGVLVVKGAGKITIKAILSGNDNYNECTIEHALYVKGKSAAGEWISFPENTIEYILGNAKGITENAAVKKEDKDKGAISYSIENGSDLGLRIDSKSGVISIADYSKVMKAIEAGNGILNVTVKADKTEYSKRGWWNKANYPADSTSYTLKITTSEAPASAYKIYAADDLETELIKPNGENDWYNTTLVVKPVDGYSIIRADELTKDKPSFKDSVKFGETGAKDQGASLSHYIYLEETATGNITKKVEINNLKLDTIAPYNVNIDFPDVEEKDSVKYYGDYITVTFTAYDVTSGVDHFDWKYTRENGASNSNLESDNGTVSAQVDKDDPNKYSATLTLPRKKAEQLRGNLQVTAIDKAGNNSVSYTDDGVFVIDTIAPTQKVEYKLKNNDGSNQIVGEKHYFSNDVEFTFKIVEANFYSEDVTITVSKNNGSAEKQSVTWTDTENSDEHQATLTLSDDAEYTVSMTYEDRSGKEMTAYTSETIVVDKTIPKIEFGFKDYKDSQSPQSATVKITERNFRADDLKLDVTAKDINGKAVRTNDLQQYLRSCEWATEGDAHTATIDKQFVDGIYELTFNYADLAMNKAAEVKSSKFIVDRTVPNTAEMSIKYSNPIMQTILNNITFGYYNPNVEVTFTAHDSISGIKEFTWSYLKESGASESNVAEYAETKVTAKQDSTDKSKYTATVTLPKSVADQIRGTVSFAATDNYNNSSNKLTDTNNVIVVDTIAPTMNVEYSAADNSYNGKDYYKQDLTATFTITEANFYKEDVKVKVKKNDSSFTEITPVWTDTSTDVHIGKVIISAATDHSKDGDYTFLVEYKDRSNNQMNTYTSTTKVIDTTKPVIEVKYANESPVNTMTDVENHQRKYFSSTQTATITVKEHNFNEATAKYTVVTKDVSGNEINASGLYSVSAWTKNGDDNILTITYPGDANYTFDIECTDLATLKADDYATEYFTVDTSKPTDLNVTYSNSILDTILNTVTFGFYNSKATVTITATDNISGINSMKYSYVKADGVSGVNAELVDAIVDVSSITNSNGGATGTVTFEIPREALAANNQFNGTINFTATDRANNESDYLRDTKRIIVDNISPTAEVQYSTPVQTSNGIAYYDGDISATVTINEANFYSDDVQITVTRDGVATAVNANWTDNSTDVHTGTFTISGDGDYTVGIIYTDKSSNAMQAYTSEQMTIDTEITEASITINGQEADGKAFKDEVVPAVSFNDTNFESCEVKMYRTSYADKNVDVTDKFITGHISTNETGGNGEFDTFDKIAENDGIYTITTTLKDKAGHSVDKSITFTVNRFGSVYEYNDFLVSLIGDGGAYVQSVDDDLVITEYNADRLVEDSLDIEILRDGKPLDNADYSVSPEINETVAIGSSGWYQYSYTIAKDNFASDGVYKIAVSSRDATGNSPENNNYDDKTILFRVDSTAPEITSVTGLENSIVNATEQTVKYTVYDTIGLASVQVYVNDKETDNITDFSADANNYDGAFVLKESSNAQNVRFVVTDKAGNVTDTNSDDFTSSYIFNNAVTVSTNLFVRWFANKALFYGSIAGTVVVIGGGAGVIVFFKMRKLKAAK</sequence>
<dbReference type="PROSITE" id="PS50268">
    <property type="entry name" value="CADHERIN_2"/>
    <property type="match status" value="1"/>
</dbReference>
<keyword evidence="2" id="KW-0812">Transmembrane</keyword>
<name>A0A413Q991_9FIRM</name>
<protein>
    <recommendedName>
        <fullName evidence="3">Cadherin domain-containing protein</fullName>
    </recommendedName>
</protein>
<reference evidence="4 5" key="1">
    <citation type="submission" date="2018-08" db="EMBL/GenBank/DDBJ databases">
        <title>A genome reference for cultivated species of the human gut microbiota.</title>
        <authorList>
            <person name="Zou Y."/>
            <person name="Xue W."/>
            <person name="Luo G."/>
        </authorList>
    </citation>
    <scope>NUCLEOTIDE SEQUENCE [LARGE SCALE GENOMIC DNA]</scope>
    <source>
        <strain evidence="4 5">AM47-6BH</strain>
    </source>
</reference>
<feature type="compositionally biased region" description="Polar residues" evidence="1">
    <location>
        <begin position="777"/>
        <end position="793"/>
    </location>
</feature>
<proteinExistence type="predicted"/>
<dbReference type="Proteomes" id="UP000283721">
    <property type="component" value="Unassembled WGS sequence"/>
</dbReference>
<gene>
    <name evidence="4" type="ORF">DW967_02765</name>
</gene>
<accession>A0A413Q991</accession>
<evidence type="ECO:0000313" key="4">
    <source>
        <dbReference type="EMBL" id="RGZ94797.1"/>
    </source>
</evidence>
<comment type="caution">
    <text evidence="4">The sequence shown here is derived from an EMBL/GenBank/DDBJ whole genome shotgun (WGS) entry which is preliminary data.</text>
</comment>
<dbReference type="GO" id="GO:0016020">
    <property type="term" value="C:membrane"/>
    <property type="evidence" value="ECO:0007669"/>
    <property type="project" value="InterPro"/>
</dbReference>
<dbReference type="EMBL" id="QSES01000004">
    <property type="protein sequence ID" value="RGZ94797.1"/>
    <property type="molecule type" value="Genomic_DNA"/>
</dbReference>
<keyword evidence="2" id="KW-0472">Membrane</keyword>
<keyword evidence="2" id="KW-1133">Transmembrane helix</keyword>
<dbReference type="GO" id="GO:0005509">
    <property type="term" value="F:calcium ion binding"/>
    <property type="evidence" value="ECO:0007669"/>
    <property type="project" value="InterPro"/>
</dbReference>
<dbReference type="InterPro" id="IPR002126">
    <property type="entry name" value="Cadherin-like_dom"/>
</dbReference>
<evidence type="ECO:0000256" key="2">
    <source>
        <dbReference type="SAM" id="Phobius"/>
    </source>
</evidence>
<evidence type="ECO:0000256" key="1">
    <source>
        <dbReference type="SAM" id="MobiDB-lite"/>
    </source>
</evidence>
<dbReference type="CDD" id="cd11304">
    <property type="entry name" value="Cadherin_repeat"/>
    <property type="match status" value="1"/>
</dbReference>
<organism evidence="4 5">
    <name type="scientific">Agathobacter rectalis</name>
    <dbReference type="NCBI Taxonomy" id="39491"/>
    <lineage>
        <taxon>Bacteria</taxon>
        <taxon>Bacillati</taxon>
        <taxon>Bacillota</taxon>
        <taxon>Clostridia</taxon>
        <taxon>Lachnospirales</taxon>
        <taxon>Lachnospiraceae</taxon>
        <taxon>Agathobacter</taxon>
    </lineage>
</organism>
<dbReference type="SUPFAM" id="SSF49373">
    <property type="entry name" value="Invasin/intimin cell-adhesion fragments"/>
    <property type="match status" value="1"/>
</dbReference>
<evidence type="ECO:0000313" key="5">
    <source>
        <dbReference type="Proteomes" id="UP000283721"/>
    </source>
</evidence>
<feature type="domain" description="Cadherin" evidence="3">
    <location>
        <begin position="44"/>
        <end position="167"/>
    </location>
</feature>
<dbReference type="InterPro" id="IPR008964">
    <property type="entry name" value="Invasin/intimin_cell_adhesion"/>
</dbReference>
<evidence type="ECO:0000259" key="3">
    <source>
        <dbReference type="PROSITE" id="PS50268"/>
    </source>
</evidence>
<feature type="transmembrane region" description="Helical" evidence="2">
    <location>
        <begin position="2012"/>
        <end position="2035"/>
    </location>
</feature>
<dbReference type="GO" id="GO:0007156">
    <property type="term" value="P:homophilic cell adhesion via plasma membrane adhesion molecules"/>
    <property type="evidence" value="ECO:0007669"/>
    <property type="project" value="InterPro"/>
</dbReference>
<feature type="region of interest" description="Disordered" evidence="1">
    <location>
        <begin position="777"/>
        <end position="797"/>
    </location>
</feature>